<protein>
    <submittedName>
        <fullName evidence="1">Uncharacterized protein</fullName>
    </submittedName>
</protein>
<proteinExistence type="predicted"/>
<keyword evidence="2" id="KW-1185">Reference proteome</keyword>
<evidence type="ECO:0000313" key="1">
    <source>
        <dbReference type="EMBL" id="TID24037.1"/>
    </source>
</evidence>
<dbReference type="Proteomes" id="UP000298493">
    <property type="component" value="Unassembled WGS sequence"/>
</dbReference>
<gene>
    <name evidence="1" type="ORF">E6O75_ATG02402</name>
</gene>
<sequence length="86" mass="10021">MFPTDTTANRGFPFLREHTVYDLSGLFKSELWDQVILRATYYSDAIRHAVVGLGSVHETLQERTIGFESPDYKWAVQLEDEKWVLQ</sequence>
<comment type="caution">
    <text evidence="1">The sequence shown here is derived from an EMBL/GenBank/DDBJ whole genome shotgun (WGS) entry which is preliminary data.</text>
</comment>
<dbReference type="AlphaFoldDB" id="A0A4Z1P512"/>
<reference evidence="1 2" key="1">
    <citation type="submission" date="2019-04" db="EMBL/GenBank/DDBJ databases">
        <title>High contiguity whole genome sequence and gene annotation resource for two Venturia nashicola isolates.</title>
        <authorList>
            <person name="Prokchorchik M."/>
            <person name="Won K."/>
            <person name="Lee Y."/>
            <person name="Choi E.D."/>
            <person name="Segonzac C."/>
            <person name="Sohn K.H."/>
        </authorList>
    </citation>
    <scope>NUCLEOTIDE SEQUENCE [LARGE SCALE GENOMIC DNA]</scope>
    <source>
        <strain evidence="1 2">PRI2</strain>
    </source>
</reference>
<name>A0A4Z1P512_9PEZI</name>
<accession>A0A4Z1P512</accession>
<dbReference type="EMBL" id="SNSC02000005">
    <property type="protein sequence ID" value="TID24037.1"/>
    <property type="molecule type" value="Genomic_DNA"/>
</dbReference>
<organism evidence="1 2">
    <name type="scientific">Venturia nashicola</name>
    <dbReference type="NCBI Taxonomy" id="86259"/>
    <lineage>
        <taxon>Eukaryota</taxon>
        <taxon>Fungi</taxon>
        <taxon>Dikarya</taxon>
        <taxon>Ascomycota</taxon>
        <taxon>Pezizomycotina</taxon>
        <taxon>Dothideomycetes</taxon>
        <taxon>Pleosporomycetidae</taxon>
        <taxon>Venturiales</taxon>
        <taxon>Venturiaceae</taxon>
        <taxon>Venturia</taxon>
    </lineage>
</organism>
<dbReference type="OrthoDB" id="3598904at2759"/>
<evidence type="ECO:0000313" key="2">
    <source>
        <dbReference type="Proteomes" id="UP000298493"/>
    </source>
</evidence>